<dbReference type="AlphaFoldDB" id="A0A8W8NNR5"/>
<organism evidence="2 3">
    <name type="scientific">Magallana gigas</name>
    <name type="common">Pacific oyster</name>
    <name type="synonym">Crassostrea gigas</name>
    <dbReference type="NCBI Taxonomy" id="29159"/>
    <lineage>
        <taxon>Eukaryota</taxon>
        <taxon>Metazoa</taxon>
        <taxon>Spiralia</taxon>
        <taxon>Lophotrochozoa</taxon>
        <taxon>Mollusca</taxon>
        <taxon>Bivalvia</taxon>
        <taxon>Autobranchia</taxon>
        <taxon>Pteriomorphia</taxon>
        <taxon>Ostreida</taxon>
        <taxon>Ostreoidea</taxon>
        <taxon>Ostreidae</taxon>
        <taxon>Magallana</taxon>
    </lineage>
</organism>
<protein>
    <submittedName>
        <fullName evidence="2">Uncharacterized protein</fullName>
    </submittedName>
</protein>
<keyword evidence="3" id="KW-1185">Reference proteome</keyword>
<evidence type="ECO:0000313" key="3">
    <source>
        <dbReference type="Proteomes" id="UP000005408"/>
    </source>
</evidence>
<feature type="region of interest" description="Disordered" evidence="1">
    <location>
        <begin position="80"/>
        <end position="269"/>
    </location>
</feature>
<sequence>MFSENDTSILFLVRDFVNKENFLSQHFNNGKEAMDPIEKDISVTFDNDEVKRRKRKAETTVDNIHVSDKQIDSLCRPAVEGENAPQISPTIKKAKKSLRKQTNTSPVLDIDMDVNNSSREQKHTSCSPKAANNLQNNSKYPTTVKKAMKPLKKQTKTTLPLNNEGDACGELKQKQNGQSPCSKAVNRGSQVDSTDGQTYLTTRKKRAVGSPRASDQDMDVNNSSLEQKHTSCSPKAANNLQNTSKNPTTAKKAKKPLKKQTKTTLPLNNEAEKKVVPKLLTEVDRLIRLMVKKI</sequence>
<reference evidence="2" key="1">
    <citation type="submission" date="2022-08" db="UniProtKB">
        <authorList>
            <consortium name="EnsemblMetazoa"/>
        </authorList>
    </citation>
    <scope>IDENTIFICATION</scope>
    <source>
        <strain evidence="2">05x7-T-G4-1.051#20</strain>
    </source>
</reference>
<feature type="compositionally biased region" description="Basic residues" evidence="1">
    <location>
        <begin position="146"/>
        <end position="155"/>
    </location>
</feature>
<feature type="compositionally biased region" description="Polar residues" evidence="1">
    <location>
        <begin position="114"/>
        <end position="141"/>
    </location>
</feature>
<dbReference type="Proteomes" id="UP000005408">
    <property type="component" value="Unassembled WGS sequence"/>
</dbReference>
<feature type="compositionally biased region" description="Polar residues" evidence="1">
    <location>
        <begin position="174"/>
        <end position="201"/>
    </location>
</feature>
<dbReference type="EnsemblMetazoa" id="G8343.1">
    <property type="protein sequence ID" value="G8343.1:cds"/>
    <property type="gene ID" value="G8343"/>
</dbReference>
<evidence type="ECO:0000313" key="2">
    <source>
        <dbReference type="EnsemblMetazoa" id="G8343.1:cds"/>
    </source>
</evidence>
<evidence type="ECO:0000256" key="1">
    <source>
        <dbReference type="SAM" id="MobiDB-lite"/>
    </source>
</evidence>
<feature type="compositionally biased region" description="Polar residues" evidence="1">
    <location>
        <begin position="219"/>
        <end position="244"/>
    </location>
</feature>
<proteinExistence type="predicted"/>
<name>A0A8W8NNR5_MAGGI</name>
<accession>A0A8W8NNR5</accession>
<feature type="compositionally biased region" description="Basic residues" evidence="1">
    <location>
        <begin position="251"/>
        <end position="261"/>
    </location>
</feature>